<dbReference type="SUPFAM" id="SSF52266">
    <property type="entry name" value="SGNH hydrolase"/>
    <property type="match status" value="1"/>
</dbReference>
<accession>A0ABU6GGJ0</accession>
<dbReference type="EMBL" id="JARLKZ010000002">
    <property type="protein sequence ID" value="MEC0238861.1"/>
    <property type="molecule type" value="Genomic_DNA"/>
</dbReference>
<comment type="caution">
    <text evidence="3">The sequence shown here is derived from an EMBL/GenBank/DDBJ whole genome shotgun (WGS) entry which is preliminary data.</text>
</comment>
<evidence type="ECO:0000256" key="1">
    <source>
        <dbReference type="ARBA" id="ARBA00022801"/>
    </source>
</evidence>
<gene>
    <name evidence="3" type="ORF">P4H66_03115</name>
</gene>
<organism evidence="3 4">
    <name type="scientific">Paenibacillus dokdonensis</name>
    <dbReference type="NCBI Taxonomy" id="2567944"/>
    <lineage>
        <taxon>Bacteria</taxon>
        <taxon>Bacillati</taxon>
        <taxon>Bacillota</taxon>
        <taxon>Bacilli</taxon>
        <taxon>Bacillales</taxon>
        <taxon>Paenibacillaceae</taxon>
        <taxon>Paenibacillus</taxon>
    </lineage>
</organism>
<dbReference type="PANTHER" id="PTHR31988:SF19">
    <property type="entry name" value="9-O-ACETYL-N-ACETYLNEURAMINIC ACID DEACETYLASE-RELATED"/>
    <property type="match status" value="1"/>
</dbReference>
<dbReference type="InterPro" id="IPR005181">
    <property type="entry name" value="SASA"/>
</dbReference>
<sequence>MHHQIGVTIKQGPQPWSIIQQQEGFASLELHGAWNPPGDGSTYGQVYVRIVKEDSSENVIGWTPALTDQASHTWSLHLGNIPAGGLYRLETSLQMDGKAAMEWFTRGDMVHHLGVGDLWVIAGQSNAAGYGKGPVNDPPELGIHLFRHNGQWDLATHPFNDSTQSLHMENRENANPGHSPFLSFARIVKRETGWPIGLIPVAHGGSPLSKWNPEEDGMLYRVMMDTILSTGGDIRGILWYQGCTDCTPTESPTYLSRFRTMVESIRRDLDQDTLPVLTVQLNRHTSSNPSTEGDISWGTLREHQRQAAHEIPHVTVIPALDCPLSDEIHNSPAGNLLIGERLARAALSEVYGMSVHYQAPEIQSARLLPEVSQDLAILEIAFNHVKGNLLITGPLQPVFTVEDEEGLIHASECTLTGSNTIQVQLNRSVRGRACLHGAFEENPAAHLPLDNATYLPMLGFYRFPIE</sequence>
<dbReference type="RefSeq" id="WP_326085666.1">
    <property type="nucleotide sequence ID" value="NZ_JARLKZ010000002.1"/>
</dbReference>
<evidence type="ECO:0000313" key="3">
    <source>
        <dbReference type="EMBL" id="MEC0238861.1"/>
    </source>
</evidence>
<keyword evidence="1" id="KW-0378">Hydrolase</keyword>
<dbReference type="PANTHER" id="PTHR31988">
    <property type="entry name" value="ESTERASE, PUTATIVE (DUF303)-RELATED"/>
    <property type="match status" value="1"/>
</dbReference>
<dbReference type="Pfam" id="PF03629">
    <property type="entry name" value="SASA"/>
    <property type="match status" value="1"/>
</dbReference>
<reference evidence="3 4" key="1">
    <citation type="submission" date="2023-03" db="EMBL/GenBank/DDBJ databases">
        <title>Bacillus Genome Sequencing.</title>
        <authorList>
            <person name="Dunlap C."/>
        </authorList>
    </citation>
    <scope>NUCLEOTIDE SEQUENCE [LARGE SCALE GENOMIC DNA]</scope>
    <source>
        <strain evidence="3 4">BD-525</strain>
    </source>
</reference>
<proteinExistence type="predicted"/>
<dbReference type="Proteomes" id="UP001344632">
    <property type="component" value="Unassembled WGS sequence"/>
</dbReference>
<dbReference type="InterPro" id="IPR036514">
    <property type="entry name" value="SGNH_hydro_sf"/>
</dbReference>
<protein>
    <submittedName>
        <fullName evidence="3">Sialate O-acetylesterase</fullName>
    </submittedName>
</protein>
<evidence type="ECO:0000313" key="4">
    <source>
        <dbReference type="Proteomes" id="UP001344632"/>
    </source>
</evidence>
<keyword evidence="4" id="KW-1185">Reference proteome</keyword>
<feature type="domain" description="Sialate O-acetylesterase" evidence="2">
    <location>
        <begin position="116"/>
        <end position="347"/>
    </location>
</feature>
<dbReference type="InterPro" id="IPR052940">
    <property type="entry name" value="Carb_Esterase_6"/>
</dbReference>
<dbReference type="Gene3D" id="3.40.50.1110">
    <property type="entry name" value="SGNH hydrolase"/>
    <property type="match status" value="1"/>
</dbReference>
<evidence type="ECO:0000259" key="2">
    <source>
        <dbReference type="Pfam" id="PF03629"/>
    </source>
</evidence>
<name>A0ABU6GGJ0_9BACL</name>